<evidence type="ECO:0000256" key="5">
    <source>
        <dbReference type="ARBA" id="ARBA00022705"/>
    </source>
</evidence>
<dbReference type="EMBL" id="CADCXW020000020">
    <property type="protein sequence ID" value="CAD1554389.1"/>
    <property type="molecule type" value="Genomic_DNA"/>
</dbReference>
<dbReference type="InterPro" id="IPR043502">
    <property type="entry name" value="DNA/RNA_pol_sf"/>
</dbReference>
<dbReference type="GO" id="GO:0000166">
    <property type="term" value="F:nucleotide binding"/>
    <property type="evidence" value="ECO:0007669"/>
    <property type="project" value="InterPro"/>
</dbReference>
<evidence type="ECO:0000256" key="2">
    <source>
        <dbReference type="ARBA" id="ARBA00012417"/>
    </source>
</evidence>
<dbReference type="AlphaFoldDB" id="A0A6V7JVZ3"/>
<dbReference type="GO" id="GO:0003887">
    <property type="term" value="F:DNA-directed DNA polymerase activity"/>
    <property type="evidence" value="ECO:0007669"/>
    <property type="project" value="UniProtKB-KW"/>
</dbReference>
<evidence type="ECO:0000256" key="4">
    <source>
        <dbReference type="ARBA" id="ARBA00022695"/>
    </source>
</evidence>
<dbReference type="GO" id="GO:0006260">
    <property type="term" value="P:DNA replication"/>
    <property type="evidence" value="ECO:0007669"/>
    <property type="project" value="UniProtKB-KW"/>
</dbReference>
<evidence type="ECO:0000256" key="7">
    <source>
        <dbReference type="ARBA" id="ARBA00023125"/>
    </source>
</evidence>
<gene>
    <name evidence="10" type="ORF">BBRV_LOCUS59258</name>
</gene>
<evidence type="ECO:0000256" key="6">
    <source>
        <dbReference type="ARBA" id="ARBA00022932"/>
    </source>
</evidence>
<comment type="similarity">
    <text evidence="1">Belongs to the DNA polymerase type-B family.</text>
</comment>
<dbReference type="PANTHER" id="PTHR31511">
    <property type="entry name" value="PROTEIN CBG23764"/>
    <property type="match status" value="1"/>
</dbReference>
<keyword evidence="7" id="KW-0238">DNA-binding</keyword>
<sequence>MASSLDKLATYLNDDNKKIIQTHFPDPKKFKLICRKGVFPYEYVDKWEECEGRQLPLKEDFFSKLTDRHISDHDYEHATVVWEEFDIQTPGKYSDLYLKTDVLLLADIFENFRKNCYDTYELDPLHYFTAPGLAFDAMLKSTAVNLELLTDPEMVLFIKKGIRGGVAQFSNRYAHANNPFMRELYNPLLENSYSMYFDINNLYGAAMSTHLPYDSFKWEEEIEVDIMQIPDDAPIGCILGVDLEYPRELHDLHKGFPLCPQHFTPPGSKYMKFATTLLPKVKYVVHYRNLKQCLG</sequence>
<evidence type="ECO:0000313" key="10">
    <source>
        <dbReference type="EMBL" id="CAD1554389.1"/>
    </source>
</evidence>
<dbReference type="SUPFAM" id="SSF56672">
    <property type="entry name" value="DNA/RNA polymerases"/>
    <property type="match status" value="1"/>
</dbReference>
<keyword evidence="4" id="KW-0548">Nucleotidyltransferase</keyword>
<dbReference type="InterPro" id="IPR004868">
    <property type="entry name" value="DNA-dir_DNA_pol_B_mt/vir"/>
</dbReference>
<proteinExistence type="inferred from homology"/>
<keyword evidence="5" id="KW-0235">DNA replication</keyword>
<keyword evidence="6" id="KW-0239">DNA-directed DNA polymerase</keyword>
<organism evidence="10">
    <name type="scientific">Bracon brevicornis</name>
    <dbReference type="NCBI Taxonomy" id="1563983"/>
    <lineage>
        <taxon>Eukaryota</taxon>
        <taxon>Metazoa</taxon>
        <taxon>Ecdysozoa</taxon>
        <taxon>Arthropoda</taxon>
        <taxon>Hexapoda</taxon>
        <taxon>Insecta</taxon>
        <taxon>Pterygota</taxon>
        <taxon>Neoptera</taxon>
        <taxon>Endopterygota</taxon>
        <taxon>Hymenoptera</taxon>
        <taxon>Apocrita</taxon>
        <taxon>Ichneumonoidea</taxon>
        <taxon>Braconidae</taxon>
        <taxon>Braconinae</taxon>
        <taxon>Bracon</taxon>
    </lineage>
</organism>
<comment type="catalytic activity">
    <reaction evidence="8">
        <text>DNA(n) + a 2'-deoxyribonucleoside 5'-triphosphate = DNA(n+1) + diphosphate</text>
        <dbReference type="Rhea" id="RHEA:22508"/>
        <dbReference type="Rhea" id="RHEA-COMP:17339"/>
        <dbReference type="Rhea" id="RHEA-COMP:17340"/>
        <dbReference type="ChEBI" id="CHEBI:33019"/>
        <dbReference type="ChEBI" id="CHEBI:61560"/>
        <dbReference type="ChEBI" id="CHEBI:173112"/>
        <dbReference type="EC" id="2.7.7.7"/>
    </reaction>
</comment>
<evidence type="ECO:0000256" key="3">
    <source>
        <dbReference type="ARBA" id="ARBA00022679"/>
    </source>
</evidence>
<evidence type="ECO:0000256" key="1">
    <source>
        <dbReference type="ARBA" id="ARBA00005755"/>
    </source>
</evidence>
<keyword evidence="3" id="KW-0808">Transferase</keyword>
<reference evidence="10" key="1">
    <citation type="submission" date="2020-07" db="EMBL/GenBank/DDBJ databases">
        <authorList>
            <person name="Ferguson B K."/>
        </authorList>
    </citation>
    <scope>NUCLEOTIDE SEQUENCE</scope>
    <source>
        <strain evidence="10">L06</strain>
    </source>
</reference>
<name>A0A6V7JVZ3_9HYME</name>
<evidence type="ECO:0000259" key="9">
    <source>
        <dbReference type="Pfam" id="PF03175"/>
    </source>
</evidence>
<dbReference type="GO" id="GO:0003677">
    <property type="term" value="F:DNA binding"/>
    <property type="evidence" value="ECO:0007669"/>
    <property type="project" value="UniProtKB-KW"/>
</dbReference>
<dbReference type="PANTHER" id="PTHR31511:SF12">
    <property type="entry name" value="RHO TERMINATION FACTOR N-TERMINAL DOMAIN-CONTAINING PROTEIN"/>
    <property type="match status" value="1"/>
</dbReference>
<dbReference type="EC" id="2.7.7.7" evidence="2"/>
<evidence type="ECO:0000256" key="8">
    <source>
        <dbReference type="ARBA" id="ARBA00049244"/>
    </source>
</evidence>
<accession>A0A6V7JVZ3</accession>
<protein>
    <recommendedName>
        <fullName evidence="2">DNA-directed DNA polymerase</fullName>
        <ecNumber evidence="2">2.7.7.7</ecNumber>
    </recommendedName>
</protein>
<dbReference type="Pfam" id="PF03175">
    <property type="entry name" value="DNA_pol_B_2"/>
    <property type="match status" value="1"/>
</dbReference>
<feature type="domain" description="DNA-directed DNA polymerase family B mitochondria/virus" evidence="9">
    <location>
        <begin position="29"/>
        <end position="238"/>
    </location>
</feature>